<dbReference type="EMBL" id="KZ452001">
    <property type="protein sequence ID" value="PKA52529.1"/>
    <property type="molecule type" value="Genomic_DNA"/>
</dbReference>
<dbReference type="STRING" id="1088818.A0A2I0AAF2"/>
<accession>A0A2I0AAF2</accession>
<keyword evidence="1" id="KW-0175">Coiled coil</keyword>
<dbReference type="InterPro" id="IPR043424">
    <property type="entry name" value="BLT-like"/>
</dbReference>
<gene>
    <name evidence="2" type="ORF">AXF42_Ash001509</name>
</gene>
<evidence type="ECO:0000256" key="1">
    <source>
        <dbReference type="SAM" id="Coils"/>
    </source>
</evidence>
<evidence type="ECO:0000313" key="3">
    <source>
        <dbReference type="Proteomes" id="UP000236161"/>
    </source>
</evidence>
<protein>
    <submittedName>
        <fullName evidence="2">Uncharacterized protein</fullName>
    </submittedName>
</protein>
<name>A0A2I0AAF2_9ASPA</name>
<organism evidence="2 3">
    <name type="scientific">Apostasia shenzhenica</name>
    <dbReference type="NCBI Taxonomy" id="1088818"/>
    <lineage>
        <taxon>Eukaryota</taxon>
        <taxon>Viridiplantae</taxon>
        <taxon>Streptophyta</taxon>
        <taxon>Embryophyta</taxon>
        <taxon>Tracheophyta</taxon>
        <taxon>Spermatophyta</taxon>
        <taxon>Magnoliopsida</taxon>
        <taxon>Liliopsida</taxon>
        <taxon>Asparagales</taxon>
        <taxon>Orchidaceae</taxon>
        <taxon>Apostasioideae</taxon>
        <taxon>Apostasia</taxon>
    </lineage>
</organism>
<reference evidence="2 3" key="1">
    <citation type="journal article" date="2017" name="Nature">
        <title>The Apostasia genome and the evolution of orchids.</title>
        <authorList>
            <person name="Zhang G.Q."/>
            <person name="Liu K.W."/>
            <person name="Li Z."/>
            <person name="Lohaus R."/>
            <person name="Hsiao Y.Y."/>
            <person name="Niu S.C."/>
            <person name="Wang J.Y."/>
            <person name="Lin Y.C."/>
            <person name="Xu Q."/>
            <person name="Chen L.J."/>
            <person name="Yoshida K."/>
            <person name="Fujiwara S."/>
            <person name="Wang Z.W."/>
            <person name="Zhang Y.Q."/>
            <person name="Mitsuda N."/>
            <person name="Wang M."/>
            <person name="Liu G.H."/>
            <person name="Pecoraro L."/>
            <person name="Huang H.X."/>
            <person name="Xiao X.J."/>
            <person name="Lin M."/>
            <person name="Wu X.Y."/>
            <person name="Wu W.L."/>
            <person name="Chen Y.Y."/>
            <person name="Chang S.B."/>
            <person name="Sakamoto S."/>
            <person name="Ohme-Takagi M."/>
            <person name="Yagi M."/>
            <person name="Zeng S.J."/>
            <person name="Shen C.Y."/>
            <person name="Yeh C.M."/>
            <person name="Luo Y.B."/>
            <person name="Tsai W.C."/>
            <person name="Van de Peer Y."/>
            <person name="Liu Z.J."/>
        </authorList>
    </citation>
    <scope>NUCLEOTIDE SEQUENCE [LARGE SCALE GENOMIC DNA]</scope>
    <source>
        <strain evidence="3">cv. Shenzhen</strain>
        <tissue evidence="2">Stem</tissue>
    </source>
</reference>
<dbReference type="OrthoDB" id="777875at2759"/>
<proteinExistence type="predicted"/>
<keyword evidence="3" id="KW-1185">Reference proteome</keyword>
<dbReference type="PANTHER" id="PTHR31071:SF39">
    <property type="entry name" value="PROTEIN BRANCHLESS TRICHOME"/>
    <property type="match status" value="1"/>
</dbReference>
<sequence length="200" mass="22213">MADASPSTWKLYHNPHFSSETCYNSPAHLLPGDLNSVPSGADGTYGGGGSNDLNLVHPEIVELRAALELERGLRRSAESLARAMERDLAEERLARADAEAEAAQFREAAGRAEREAEKELQMLRISEAFREERVHMKLAEAAIVLEEKIRQVASNVDGAGPARAHQMRERQCWREAENPQIKRGMKGISEFTKAIRVRAP</sequence>
<dbReference type="Proteomes" id="UP000236161">
    <property type="component" value="Unassembled WGS sequence"/>
</dbReference>
<dbReference type="AlphaFoldDB" id="A0A2I0AAF2"/>
<dbReference type="PANTHER" id="PTHR31071">
    <property type="entry name" value="GB|AAF24581.1"/>
    <property type="match status" value="1"/>
</dbReference>
<feature type="coiled-coil region" evidence="1">
    <location>
        <begin position="81"/>
        <end position="115"/>
    </location>
</feature>
<evidence type="ECO:0000313" key="2">
    <source>
        <dbReference type="EMBL" id="PKA52529.1"/>
    </source>
</evidence>